<dbReference type="EMBL" id="CWKI01000005">
    <property type="protein sequence ID" value="CTR07068.1"/>
    <property type="molecule type" value="Genomic_DNA"/>
</dbReference>
<evidence type="ECO:0000313" key="4">
    <source>
        <dbReference type="Proteomes" id="UP000239560"/>
    </source>
</evidence>
<sequence>MLRYFRTPGLRLTRSPKPPSRPVKPTKTRRRFVEDEELEYRFWRRHPEVVQIACDYFVHDLPTKDVSALINQARAVLTSAEQNLEIVRRTTWYDPQAIYKASEVREDAYRVFQDSKKRAEAFERHMGGHEACPSDIKDLLRRNQLEVLSLKECDKMDRWVDSWVTAAVRRMREVWQG</sequence>
<name>A0A0K3CDS2_RHOTO</name>
<evidence type="ECO:0000313" key="2">
    <source>
        <dbReference type="EMBL" id="PRQ75263.1"/>
    </source>
</evidence>
<gene>
    <name evidence="1" type="primary">FGENESH: predicted gene_5.474</name>
    <name evidence="2" type="ORF">AAT19DRAFT_14285</name>
    <name evidence="1" type="ORF">BN2166_0029290</name>
</gene>
<reference evidence="2 4" key="2">
    <citation type="journal article" date="2018" name="Elife">
        <title>Functional genomics of lipid metabolism in the oleaginous yeast Rhodosporidium toruloides.</title>
        <authorList>
            <person name="Coradetti S.T."/>
            <person name="Pinel D."/>
            <person name="Geiselman G."/>
            <person name="Ito M."/>
            <person name="Mondo S."/>
            <person name="Reilly M.C."/>
            <person name="Cheng Y.F."/>
            <person name="Bauer S."/>
            <person name="Grigoriev I."/>
            <person name="Gladden J.M."/>
            <person name="Simmons B.A."/>
            <person name="Brem R."/>
            <person name="Arkin A.P."/>
            <person name="Skerker J.M."/>
        </authorList>
    </citation>
    <scope>NUCLEOTIDE SEQUENCE [LARGE SCALE GENOMIC DNA]</scope>
    <source>
        <strain evidence="2 4">NBRC 0880</strain>
    </source>
</reference>
<evidence type="ECO:0000313" key="3">
    <source>
        <dbReference type="Proteomes" id="UP000199069"/>
    </source>
</evidence>
<accession>A0A0K3CDS2</accession>
<dbReference type="Proteomes" id="UP000199069">
    <property type="component" value="Unassembled WGS sequence"/>
</dbReference>
<organism evidence="1 3">
    <name type="scientific">Rhodotorula toruloides</name>
    <name type="common">Yeast</name>
    <name type="synonym">Rhodosporidium toruloides</name>
    <dbReference type="NCBI Taxonomy" id="5286"/>
    <lineage>
        <taxon>Eukaryota</taxon>
        <taxon>Fungi</taxon>
        <taxon>Dikarya</taxon>
        <taxon>Basidiomycota</taxon>
        <taxon>Pucciniomycotina</taxon>
        <taxon>Microbotryomycetes</taxon>
        <taxon>Sporidiobolales</taxon>
        <taxon>Sporidiobolaceae</taxon>
        <taxon>Rhodotorula</taxon>
    </lineage>
</organism>
<proteinExistence type="predicted"/>
<evidence type="ECO:0000313" key="1">
    <source>
        <dbReference type="EMBL" id="CTR07068.1"/>
    </source>
</evidence>
<dbReference type="Proteomes" id="UP000239560">
    <property type="component" value="Unassembled WGS sequence"/>
</dbReference>
<dbReference type="EMBL" id="LCTV02000005">
    <property type="protein sequence ID" value="PRQ75263.1"/>
    <property type="molecule type" value="Genomic_DNA"/>
</dbReference>
<protein>
    <submittedName>
        <fullName evidence="1">FGENESH: predicted gene_5.474 protein</fullName>
    </submittedName>
</protein>
<dbReference type="AlphaFoldDB" id="A0A0K3CDS2"/>
<reference evidence="1 3" key="1">
    <citation type="submission" date="2015-07" db="EMBL/GenBank/DDBJ databases">
        <authorList>
            <person name="Cajimat M.N.B."/>
            <person name="Milazzo M.L."/>
            <person name="Fulhorst C.F."/>
        </authorList>
    </citation>
    <scope>NUCLEOTIDE SEQUENCE [LARGE SCALE GENOMIC DNA]</scope>
    <source>
        <strain evidence="1">Single colony</strain>
    </source>
</reference>
<keyword evidence="3" id="KW-1185">Reference proteome</keyword>